<protein>
    <recommendedName>
        <fullName evidence="4">DUF1998 domain-containing protein</fullName>
    </recommendedName>
</protein>
<dbReference type="Proteomes" id="UP000182829">
    <property type="component" value="Unassembled WGS sequence"/>
</dbReference>
<dbReference type="AlphaFoldDB" id="A0A1I3RNH7"/>
<reference evidence="2 3" key="1">
    <citation type="submission" date="2016-10" db="EMBL/GenBank/DDBJ databases">
        <authorList>
            <person name="de Groot N.N."/>
        </authorList>
    </citation>
    <scope>NUCLEOTIDE SEQUENCE [LARGE SCALE GENOMIC DNA]</scope>
    <source>
        <strain evidence="2 3">SP2</strain>
    </source>
</reference>
<dbReference type="GeneID" id="14208458"/>
<evidence type="ECO:0000313" key="3">
    <source>
        <dbReference type="Proteomes" id="UP000182829"/>
    </source>
</evidence>
<evidence type="ECO:0000313" key="2">
    <source>
        <dbReference type="EMBL" id="SFJ48124.1"/>
    </source>
</evidence>
<dbReference type="OrthoDB" id="190750at2157"/>
<gene>
    <name evidence="2" type="ORF">SAMN05443661_13321</name>
</gene>
<name>A0A1I3RNH7_9EURY</name>
<sequence length="690" mass="78417">MSSGPKKMTRRQSKFIYEFLPYNTFNHAHCNISGRIMTLYHEQDDRGRDVDPGVPKNYLINRIHRRISKWPNAESIRDDLSYSVTELVVPNGAGYHLYPRTFECERCDSITTFTRDDDIEPTADENVDGTDYTRCKNCGAKLSDRDQLPFVGICECGGINELYVPDCCDVGMELHRETTQMANWYFQCADSDCTEGSGGSRNTIPFFAVGTRCPRGDCDNEEMDIINHTASRAFYPQVYNLINVRPELDDLHESDHYRGRIVSDYLRGTDNTGPSDQQIRRKADEILQTESGAGLLSADEDEADEAMEDAREELGIDVQEHRRETSRWLHNQYDGDETDLAESVYEHLSITHPDYEPQGGIKATSYQEMVDNGATDTHLDLSVVKKYNNLRKSLNFDEMRLIKNFPITTVTYGYTRHAPEPPGEQRDPAEVDTEEAGRLGEEGATDGEGANDDADEDGLDRPIQLNLFKRGDDAEPQLYVQTNDAEAVMVKLDKEAVLDWLEANEVITPDERPDMSDPEDVRRWFLTHIDEPSRYESLPDHGIQNSTEAISRHCYTLLNTTAHLFINAMGALAGHQRESLVERLLPHSMTFIIYKRPDTDFTLGSLWTLFEEQFDDFVNHLDELNDCSYDPVCMHDENGACEDCLYLAAISTENANHNLGRATFYGGPFDGFRSHDADAPRDDLIGYRDI</sequence>
<accession>A0A1I3RNH7</accession>
<feature type="compositionally biased region" description="Acidic residues" evidence="1">
    <location>
        <begin position="443"/>
        <end position="458"/>
    </location>
</feature>
<feature type="region of interest" description="Disordered" evidence="1">
    <location>
        <begin position="413"/>
        <end position="459"/>
    </location>
</feature>
<evidence type="ECO:0000256" key="1">
    <source>
        <dbReference type="SAM" id="MobiDB-lite"/>
    </source>
</evidence>
<dbReference type="RefSeq" id="WP_015233648.1">
    <property type="nucleotide sequence ID" value="NZ_FORO01000033.1"/>
</dbReference>
<dbReference type="OMA" id="FIIYKRP"/>
<feature type="compositionally biased region" description="Basic and acidic residues" evidence="1">
    <location>
        <begin position="417"/>
        <end position="441"/>
    </location>
</feature>
<evidence type="ECO:0008006" key="4">
    <source>
        <dbReference type="Google" id="ProtNLM"/>
    </source>
</evidence>
<organism evidence="2 3">
    <name type="scientific">Natronobacterium gregoryi</name>
    <dbReference type="NCBI Taxonomy" id="44930"/>
    <lineage>
        <taxon>Archaea</taxon>
        <taxon>Methanobacteriati</taxon>
        <taxon>Methanobacteriota</taxon>
        <taxon>Stenosarchaea group</taxon>
        <taxon>Halobacteria</taxon>
        <taxon>Halobacteriales</taxon>
        <taxon>Natrialbaceae</taxon>
        <taxon>Natronobacterium</taxon>
    </lineage>
</organism>
<proteinExistence type="predicted"/>
<dbReference type="EMBL" id="FORO01000033">
    <property type="protein sequence ID" value="SFJ48124.1"/>
    <property type="molecule type" value="Genomic_DNA"/>
</dbReference>